<name>A0ABQ1NEH2_9ENTE</name>
<organism evidence="1 2">
    <name type="scientific">Enterococcus wangshanyuanii</name>
    <dbReference type="NCBI Taxonomy" id="2005703"/>
    <lineage>
        <taxon>Bacteria</taxon>
        <taxon>Bacillati</taxon>
        <taxon>Bacillota</taxon>
        <taxon>Bacilli</taxon>
        <taxon>Lactobacillales</taxon>
        <taxon>Enterococcaceae</taxon>
        <taxon>Enterococcus</taxon>
    </lineage>
</organism>
<comment type="caution">
    <text evidence="1">The sequence shown here is derived from an EMBL/GenBank/DDBJ whole genome shotgun (WGS) entry which is preliminary data.</text>
</comment>
<evidence type="ECO:0000313" key="2">
    <source>
        <dbReference type="Proteomes" id="UP000630615"/>
    </source>
</evidence>
<dbReference type="EMBL" id="BMKI01000001">
    <property type="protein sequence ID" value="GGC74592.1"/>
    <property type="molecule type" value="Genomic_DNA"/>
</dbReference>
<gene>
    <name evidence="1" type="ORF">GCM10011573_00110</name>
</gene>
<dbReference type="RefSeq" id="WP_088271371.1">
    <property type="nucleotide sequence ID" value="NZ_BMKI01000001.1"/>
</dbReference>
<sequence>MNQKEPITMLESDLMDWLPLDPKQAIPLHYLATVMNAKRITIAFLLLSIQAKGVPIAIQVTNDHYGFYILTS</sequence>
<evidence type="ECO:0000313" key="1">
    <source>
        <dbReference type="EMBL" id="GGC74592.1"/>
    </source>
</evidence>
<dbReference type="Proteomes" id="UP000630615">
    <property type="component" value="Unassembled WGS sequence"/>
</dbReference>
<proteinExistence type="predicted"/>
<keyword evidence="2" id="KW-1185">Reference proteome</keyword>
<protein>
    <submittedName>
        <fullName evidence="1">Uncharacterized protein</fullName>
    </submittedName>
</protein>
<accession>A0ABQ1NEH2</accession>
<reference evidence="2" key="1">
    <citation type="journal article" date="2019" name="Int. J. Syst. Evol. Microbiol.">
        <title>The Global Catalogue of Microorganisms (GCM) 10K type strain sequencing project: providing services to taxonomists for standard genome sequencing and annotation.</title>
        <authorList>
            <consortium name="The Broad Institute Genomics Platform"/>
            <consortium name="The Broad Institute Genome Sequencing Center for Infectious Disease"/>
            <person name="Wu L."/>
            <person name="Ma J."/>
        </authorList>
    </citation>
    <scope>NUCLEOTIDE SEQUENCE [LARGE SCALE GENOMIC DNA]</scope>
    <source>
        <strain evidence="2">CGMCC 1.15942</strain>
    </source>
</reference>